<accession>A0AC35UHJ1</accession>
<organism evidence="1 2">
    <name type="scientific">Rhabditophanes sp. KR3021</name>
    <dbReference type="NCBI Taxonomy" id="114890"/>
    <lineage>
        <taxon>Eukaryota</taxon>
        <taxon>Metazoa</taxon>
        <taxon>Ecdysozoa</taxon>
        <taxon>Nematoda</taxon>
        <taxon>Chromadorea</taxon>
        <taxon>Rhabditida</taxon>
        <taxon>Tylenchina</taxon>
        <taxon>Panagrolaimomorpha</taxon>
        <taxon>Strongyloidoidea</taxon>
        <taxon>Alloionematidae</taxon>
        <taxon>Rhabditophanes</taxon>
    </lineage>
</organism>
<reference evidence="2" key="1">
    <citation type="submission" date="2016-11" db="UniProtKB">
        <authorList>
            <consortium name="WormBaseParasite"/>
        </authorList>
    </citation>
    <scope>IDENTIFICATION</scope>
    <source>
        <strain evidence="2">KR3021</strain>
    </source>
</reference>
<dbReference type="Proteomes" id="UP000095286">
    <property type="component" value="Unplaced"/>
</dbReference>
<sequence>MAAFSRSTTLQAERERENCIKILFFIVGILLAYENIYGVLQDRSLRTLATLVGFGLIYIGCRDFMVNILDAHHQPLRNVTLHNTIYEKHARKLKKRRDVPQQATLTNCGTVFYEPIIRYEDTQSTQQTSDYVVRESDVNDEYCISRDDISCGSN</sequence>
<name>A0AC35UHJ1_9BILA</name>
<protein>
    <submittedName>
        <fullName evidence="2">TM2 domain-containing protein</fullName>
    </submittedName>
</protein>
<proteinExistence type="predicted"/>
<dbReference type="WBParaSite" id="RSKR_0001102900.1">
    <property type="protein sequence ID" value="RSKR_0001102900.1"/>
    <property type="gene ID" value="RSKR_0001102900"/>
</dbReference>
<evidence type="ECO:0000313" key="1">
    <source>
        <dbReference type="Proteomes" id="UP000095286"/>
    </source>
</evidence>
<evidence type="ECO:0000313" key="2">
    <source>
        <dbReference type="WBParaSite" id="RSKR_0001102900.1"/>
    </source>
</evidence>